<comment type="caution">
    <text evidence="3">The sequence shown here is derived from an EMBL/GenBank/DDBJ whole genome shotgun (WGS) entry which is preliminary data.</text>
</comment>
<organism evidence="3 4">
    <name type="scientific">Uliginosibacterium paludis</name>
    <dbReference type="NCBI Taxonomy" id="1615952"/>
    <lineage>
        <taxon>Bacteria</taxon>
        <taxon>Pseudomonadati</taxon>
        <taxon>Pseudomonadota</taxon>
        <taxon>Betaproteobacteria</taxon>
        <taxon>Rhodocyclales</taxon>
        <taxon>Zoogloeaceae</taxon>
        <taxon>Uliginosibacterium</taxon>
    </lineage>
</organism>
<feature type="domain" description="Baseplate J-like central" evidence="1">
    <location>
        <begin position="140"/>
        <end position="212"/>
    </location>
</feature>
<evidence type="ECO:0000259" key="2">
    <source>
        <dbReference type="Pfam" id="PF26079"/>
    </source>
</evidence>
<proteinExistence type="predicted"/>
<dbReference type="Pfam" id="PF26078">
    <property type="entry name" value="Baseplate_J_M"/>
    <property type="match status" value="1"/>
</dbReference>
<dbReference type="PIRSF" id="PIRSF020481">
    <property type="entry name" value="BAP"/>
    <property type="match status" value="1"/>
</dbReference>
<evidence type="ECO:0000259" key="1">
    <source>
        <dbReference type="Pfam" id="PF26078"/>
    </source>
</evidence>
<protein>
    <submittedName>
        <fullName evidence="3">Baseplate J/gp47 family protein</fullName>
    </submittedName>
</protein>
<dbReference type="Proteomes" id="UP001548590">
    <property type="component" value="Unassembled WGS sequence"/>
</dbReference>
<gene>
    <name evidence="3" type="ORF">ABVT11_17260</name>
</gene>
<keyword evidence="4" id="KW-1185">Reference proteome</keyword>
<accession>A0ABV2CV20</accession>
<dbReference type="RefSeq" id="WP_345929494.1">
    <property type="nucleotide sequence ID" value="NZ_JBDIVF010000010.1"/>
</dbReference>
<dbReference type="PANTHER" id="PTHR35862:SF1">
    <property type="entry name" value="FELS-2 PROPHAGE PROTEIN"/>
    <property type="match status" value="1"/>
</dbReference>
<name>A0ABV2CV20_9RHOO</name>
<dbReference type="Pfam" id="PF26079">
    <property type="entry name" value="Baseplate_J_C"/>
    <property type="match status" value="1"/>
</dbReference>
<evidence type="ECO:0000313" key="3">
    <source>
        <dbReference type="EMBL" id="MET1491592.1"/>
    </source>
</evidence>
<feature type="domain" description="Baseplate J-like C-terminal" evidence="2">
    <location>
        <begin position="218"/>
        <end position="299"/>
    </location>
</feature>
<dbReference type="InterPro" id="IPR014507">
    <property type="entry name" value="Baseplate_assembly_J_pred"/>
</dbReference>
<dbReference type="InterPro" id="IPR052726">
    <property type="entry name" value="Phage_Baseplate_Hub"/>
</dbReference>
<dbReference type="InterPro" id="IPR058531">
    <property type="entry name" value="Baseplate_J_M"/>
</dbReference>
<dbReference type="EMBL" id="JBEWLZ010000013">
    <property type="protein sequence ID" value="MET1491592.1"/>
    <property type="molecule type" value="Genomic_DNA"/>
</dbReference>
<reference evidence="3 4" key="1">
    <citation type="submission" date="2024-07" db="EMBL/GenBank/DDBJ databases">
        <title>Uliginosibacterium paludis KCTC:42655.</title>
        <authorList>
            <person name="Kim M.K."/>
        </authorList>
    </citation>
    <scope>NUCLEOTIDE SEQUENCE [LARGE SCALE GENOMIC DNA]</scope>
    <source>
        <strain evidence="3 4">KCTC 42655</strain>
    </source>
</reference>
<dbReference type="InterPro" id="IPR058530">
    <property type="entry name" value="Baseplate_J-like_C"/>
</dbReference>
<dbReference type="PANTHER" id="PTHR35862">
    <property type="entry name" value="FELS-2 PROPHAGE PROTEIN"/>
    <property type="match status" value="1"/>
</dbReference>
<sequence length="305" mass="32142">MSAFSAVDLSLLSAPDILETLDFETLYAERRASLVALYPADEQAAIAATLALESEPLARHLQQSCYRELLLRARINDAARAVLLPTATGQDLDNIAAGRNVKRLEITPADLTVTPPLAAVMEDDDSLRRRVQLAPEGYTTAGSEGSYLFHALSASGQVLDADASSPSPGDVVVSVLSREGDGAASAAVLAAVSAALSAEDVRPLTDRVTVVPAEIVRYPITALLTFFSGPDQSVVLANAIAAARAYATSQHKLGRDITLDGLYAALRQEGVQKVTLIEPAAEIPIARNQAPYCTAITVTPHGIDE</sequence>
<evidence type="ECO:0000313" key="4">
    <source>
        <dbReference type="Proteomes" id="UP001548590"/>
    </source>
</evidence>